<keyword evidence="5" id="KW-0804">Transcription</keyword>
<dbReference type="GO" id="GO:0009414">
    <property type="term" value="P:response to water deprivation"/>
    <property type="evidence" value="ECO:0007669"/>
    <property type="project" value="EnsemblPlants"/>
</dbReference>
<keyword evidence="10" id="KW-1185">Reference proteome</keyword>
<keyword evidence="3" id="KW-0805">Transcription regulation</keyword>
<evidence type="ECO:0000256" key="6">
    <source>
        <dbReference type="ARBA" id="ARBA00023242"/>
    </source>
</evidence>
<comment type="subcellular location">
    <subcellularLocation>
        <location evidence="1">Nucleus</location>
    </subcellularLocation>
</comment>
<dbReference type="PANTHER" id="PTHR31221:SF1">
    <property type="entry name" value="WRKY TRANSCRIPTION FACTOR 33-RELATED"/>
    <property type="match status" value="1"/>
</dbReference>
<proteinExistence type="predicted"/>
<dbReference type="Pfam" id="PF03106">
    <property type="entry name" value="WRKY"/>
    <property type="match status" value="2"/>
</dbReference>
<dbReference type="SMART" id="SM00774">
    <property type="entry name" value="WRKY"/>
    <property type="match status" value="2"/>
</dbReference>
<dbReference type="eggNOG" id="ENOG502QRXJ">
    <property type="taxonomic scope" value="Eukaryota"/>
</dbReference>
<dbReference type="GO" id="GO:0000976">
    <property type="term" value="F:transcription cis-regulatory region binding"/>
    <property type="evidence" value="ECO:0007669"/>
    <property type="project" value="EnsemblPlants"/>
</dbReference>
<evidence type="ECO:0000313" key="10">
    <source>
        <dbReference type="Proteomes" id="UP000029120"/>
    </source>
</evidence>
<feature type="region of interest" description="Disordered" evidence="7">
    <location>
        <begin position="1"/>
        <end position="31"/>
    </location>
</feature>
<evidence type="ECO:0000256" key="4">
    <source>
        <dbReference type="ARBA" id="ARBA00023125"/>
    </source>
</evidence>
<dbReference type="EMBL" id="CM002872">
    <property type="protein sequence ID" value="KFK36740.1"/>
    <property type="molecule type" value="Genomic_DNA"/>
</dbReference>
<sequence>MAASSFLTMDNSRTRQDMTSSGSANWSQGRTTTSLEGLEIPKFRSFAPSSISISPSLVSPSTCFSPSLFLDSPAFVSSSANILASPTTGALITNESNQKSINEEEKKKNNNNNFNFFDFSFQTQPSLVSAPTTTTTTTNSSIFQEQKKNESNQWNQTETRVNNQAISYNGREQRKGEDGYNWRKYGQKQVKGSENPRSYYKCTFPSCPTKKKVERSLEGQITEIVYKGSHNHPKPQSTRRSSSSSSYQSAVFNAGYDQSDQQNSNNNNSFHQSDSFAVEDNTTSGSVGDDEFERSSVVSREEEDCGSEPEAKRWKGENETNGGNGNASKTTREPRIVVQTTSDIDILDDGYRWRKYGQKVVKGNPNPRSYYKCTTIGCPVRKHVERASHDMRAVITTYEGKHNHDVPAARGSGYAINRPPQDSAAVPIRPAAISGHSNYTTSSQAPYTLQMLQNNTNSGPFGYAMNNNNVQSQQNFGGGGFSRAKEEPNEETSFFDSFLS</sequence>
<organism evidence="9 10">
    <name type="scientific">Arabis alpina</name>
    <name type="common">Alpine rock-cress</name>
    <dbReference type="NCBI Taxonomy" id="50452"/>
    <lineage>
        <taxon>Eukaryota</taxon>
        <taxon>Viridiplantae</taxon>
        <taxon>Streptophyta</taxon>
        <taxon>Embryophyta</taxon>
        <taxon>Tracheophyta</taxon>
        <taxon>Spermatophyta</taxon>
        <taxon>Magnoliopsida</taxon>
        <taxon>eudicotyledons</taxon>
        <taxon>Gunneridae</taxon>
        <taxon>Pentapetalae</taxon>
        <taxon>rosids</taxon>
        <taxon>malvids</taxon>
        <taxon>Brassicales</taxon>
        <taxon>Brassicaceae</taxon>
        <taxon>Arabideae</taxon>
        <taxon>Arabis</taxon>
    </lineage>
</organism>
<dbReference type="InterPro" id="IPR036576">
    <property type="entry name" value="WRKY_dom_sf"/>
</dbReference>
<feature type="compositionally biased region" description="Basic and acidic residues" evidence="7">
    <location>
        <begin position="171"/>
        <end position="181"/>
    </location>
</feature>
<feature type="region of interest" description="Disordered" evidence="7">
    <location>
        <begin position="278"/>
        <end position="333"/>
    </location>
</feature>
<dbReference type="InterPro" id="IPR003657">
    <property type="entry name" value="WRKY_dom"/>
</dbReference>
<dbReference type="OMA" id="KQDIWKF"/>
<feature type="region of interest" description="Disordered" evidence="7">
    <location>
        <begin position="129"/>
        <end position="183"/>
    </location>
</feature>
<dbReference type="GO" id="GO:0050832">
    <property type="term" value="P:defense response to fungus"/>
    <property type="evidence" value="ECO:0007669"/>
    <property type="project" value="EnsemblPlants"/>
</dbReference>
<feature type="compositionally biased region" description="Polar residues" evidence="7">
    <location>
        <begin position="151"/>
        <end position="167"/>
    </location>
</feature>
<feature type="region of interest" description="Disordered" evidence="7">
    <location>
        <begin position="225"/>
        <end position="249"/>
    </location>
</feature>
<dbReference type="GO" id="GO:0005634">
    <property type="term" value="C:nucleus"/>
    <property type="evidence" value="ECO:0007669"/>
    <property type="project" value="UniProtKB-SubCell"/>
</dbReference>
<name>A0A087H3N8_ARAAL</name>
<dbReference type="OrthoDB" id="5065855at2759"/>
<dbReference type="GO" id="GO:0009627">
    <property type="term" value="P:systemic acquired resistance"/>
    <property type="evidence" value="ECO:0007669"/>
    <property type="project" value="EnsemblPlants"/>
</dbReference>
<dbReference type="SUPFAM" id="SSF118290">
    <property type="entry name" value="WRKY DNA-binding domain"/>
    <property type="match status" value="2"/>
</dbReference>
<dbReference type="PANTHER" id="PTHR31221">
    <property type="entry name" value="WRKY TRANSCRIPTION FACTOR PROTEIN 1-RELATED"/>
    <property type="match status" value="1"/>
</dbReference>
<dbReference type="GO" id="GO:0003700">
    <property type="term" value="F:DNA-binding transcription factor activity"/>
    <property type="evidence" value="ECO:0007669"/>
    <property type="project" value="EnsemblPlants"/>
</dbReference>
<dbReference type="GO" id="GO:0070370">
    <property type="term" value="P:cellular heat acclimation"/>
    <property type="evidence" value="ECO:0007669"/>
    <property type="project" value="EnsemblPlants"/>
</dbReference>
<evidence type="ECO:0000256" key="1">
    <source>
        <dbReference type="ARBA" id="ARBA00004123"/>
    </source>
</evidence>
<dbReference type="InterPro" id="IPR044810">
    <property type="entry name" value="WRKY_plant"/>
</dbReference>
<feature type="domain" description="WRKY" evidence="8">
    <location>
        <begin position="177"/>
        <end position="235"/>
    </location>
</feature>
<keyword evidence="6" id="KW-0539">Nucleus</keyword>
<protein>
    <recommendedName>
        <fullName evidence="8">WRKY domain-containing protein</fullName>
    </recommendedName>
</protein>
<evidence type="ECO:0000256" key="2">
    <source>
        <dbReference type="ARBA" id="ARBA00022737"/>
    </source>
</evidence>
<feature type="region of interest" description="Disordered" evidence="7">
    <location>
        <begin position="460"/>
        <end position="500"/>
    </location>
</feature>
<dbReference type="GO" id="GO:0010120">
    <property type="term" value="P:camalexin biosynthetic process"/>
    <property type="evidence" value="ECO:0007669"/>
    <property type="project" value="EnsemblPlants"/>
</dbReference>
<dbReference type="GO" id="GO:0009651">
    <property type="term" value="P:response to salt stress"/>
    <property type="evidence" value="ECO:0007669"/>
    <property type="project" value="EnsemblPlants"/>
</dbReference>
<dbReference type="GO" id="GO:0042742">
    <property type="term" value="P:defense response to bacterium"/>
    <property type="evidence" value="ECO:0007669"/>
    <property type="project" value="EnsemblPlants"/>
</dbReference>
<dbReference type="FunFam" id="2.20.25.80:FF:000006">
    <property type="entry name" value="WRKY transcription factor"/>
    <property type="match status" value="1"/>
</dbReference>
<dbReference type="FunFam" id="2.20.25.80:FF:000001">
    <property type="entry name" value="WRKY transcription factor 33"/>
    <property type="match status" value="1"/>
</dbReference>
<accession>A0A087H3N8</accession>
<feature type="compositionally biased region" description="Low complexity" evidence="7">
    <location>
        <begin position="236"/>
        <end position="249"/>
    </location>
</feature>
<dbReference type="PROSITE" id="PS50811">
    <property type="entry name" value="WRKY"/>
    <property type="match status" value="2"/>
</dbReference>
<feature type="compositionally biased region" description="Low complexity" evidence="7">
    <location>
        <begin position="466"/>
        <end position="475"/>
    </location>
</feature>
<evidence type="ECO:0000256" key="7">
    <source>
        <dbReference type="SAM" id="MobiDB-lite"/>
    </source>
</evidence>
<keyword evidence="4" id="KW-0238">DNA-binding</keyword>
<keyword evidence="2" id="KW-0677">Repeat</keyword>
<dbReference type="Proteomes" id="UP000029120">
    <property type="component" value="Chromosome 4"/>
</dbReference>
<dbReference type="Gene3D" id="2.20.25.80">
    <property type="entry name" value="WRKY domain"/>
    <property type="match status" value="2"/>
</dbReference>
<gene>
    <name evidence="9" type="ordered locus">AALP_Aa4g163400</name>
</gene>
<feature type="domain" description="WRKY" evidence="8">
    <location>
        <begin position="342"/>
        <end position="407"/>
    </location>
</feature>
<dbReference type="Gramene" id="KFK36740">
    <property type="protein sequence ID" value="KFK36740"/>
    <property type="gene ID" value="AALP_AA4G163400"/>
</dbReference>
<evidence type="ECO:0000256" key="3">
    <source>
        <dbReference type="ARBA" id="ARBA00023015"/>
    </source>
</evidence>
<evidence type="ECO:0000256" key="5">
    <source>
        <dbReference type="ARBA" id="ARBA00023163"/>
    </source>
</evidence>
<feature type="compositionally biased region" description="Polar residues" evidence="7">
    <location>
        <begin position="491"/>
        <end position="500"/>
    </location>
</feature>
<reference evidence="10" key="1">
    <citation type="journal article" date="2015" name="Nat. Plants">
        <title>Genome expansion of Arabis alpina linked with retrotransposition and reduced symmetric DNA methylation.</title>
        <authorList>
            <person name="Willing E.M."/>
            <person name="Rawat V."/>
            <person name="Mandakova T."/>
            <person name="Maumus F."/>
            <person name="James G.V."/>
            <person name="Nordstroem K.J."/>
            <person name="Becker C."/>
            <person name="Warthmann N."/>
            <person name="Chica C."/>
            <person name="Szarzynska B."/>
            <person name="Zytnicki M."/>
            <person name="Albani M.C."/>
            <person name="Kiefer C."/>
            <person name="Bergonzi S."/>
            <person name="Castaings L."/>
            <person name="Mateos J.L."/>
            <person name="Berns M.C."/>
            <person name="Bujdoso N."/>
            <person name="Piofczyk T."/>
            <person name="de Lorenzo L."/>
            <person name="Barrero-Sicilia C."/>
            <person name="Mateos I."/>
            <person name="Piednoel M."/>
            <person name="Hagmann J."/>
            <person name="Chen-Min-Tao R."/>
            <person name="Iglesias-Fernandez R."/>
            <person name="Schuster S.C."/>
            <person name="Alonso-Blanco C."/>
            <person name="Roudier F."/>
            <person name="Carbonero P."/>
            <person name="Paz-Ares J."/>
            <person name="Davis S.J."/>
            <person name="Pecinka A."/>
            <person name="Quesneville H."/>
            <person name="Colot V."/>
            <person name="Lysak M.A."/>
            <person name="Weigel D."/>
            <person name="Coupland G."/>
            <person name="Schneeberger K."/>
        </authorList>
    </citation>
    <scope>NUCLEOTIDE SEQUENCE [LARGE SCALE GENOMIC DNA]</scope>
    <source>
        <strain evidence="10">cv. Pajares</strain>
    </source>
</reference>
<feature type="compositionally biased region" description="Basic and acidic residues" evidence="7">
    <location>
        <begin position="309"/>
        <end position="318"/>
    </location>
</feature>
<dbReference type="AlphaFoldDB" id="A0A087H3N8"/>
<evidence type="ECO:0000259" key="8">
    <source>
        <dbReference type="PROSITE" id="PS50811"/>
    </source>
</evidence>
<dbReference type="GO" id="GO:0010508">
    <property type="term" value="P:positive regulation of autophagy"/>
    <property type="evidence" value="ECO:0007669"/>
    <property type="project" value="EnsemblPlants"/>
</dbReference>
<evidence type="ECO:0000313" key="9">
    <source>
        <dbReference type="EMBL" id="KFK36740.1"/>
    </source>
</evidence>
<dbReference type="GO" id="GO:0009409">
    <property type="term" value="P:response to cold"/>
    <property type="evidence" value="ECO:0007669"/>
    <property type="project" value="EnsemblPlants"/>
</dbReference>